<name>A0ABQ3EE67_9GAMM</name>
<dbReference type="RefSeq" id="WP_189445874.1">
    <property type="nucleotide sequence ID" value="NZ_BMZI01000008.1"/>
</dbReference>
<comment type="caution">
    <text evidence="3">The sequence shown here is derived from an EMBL/GenBank/DDBJ whole genome shotgun (WGS) entry which is preliminary data.</text>
</comment>
<organism evidence="3 4">
    <name type="scientific">Salinicola rhizosphaerae</name>
    <dbReference type="NCBI Taxonomy" id="1443141"/>
    <lineage>
        <taxon>Bacteria</taxon>
        <taxon>Pseudomonadati</taxon>
        <taxon>Pseudomonadota</taxon>
        <taxon>Gammaproteobacteria</taxon>
        <taxon>Oceanospirillales</taxon>
        <taxon>Halomonadaceae</taxon>
        <taxon>Salinicola</taxon>
    </lineage>
</organism>
<dbReference type="EMBL" id="BMZI01000008">
    <property type="protein sequence ID" value="GHB31978.1"/>
    <property type="molecule type" value="Genomic_DNA"/>
</dbReference>
<sequence length="352" mass="40172">MKHRSPPRFRLVTWLLVGLSVGLMASSAARAATPLIIEAALDRDVFEPVLEAFAAENPRIELDYRDRSTLTVDQRARDTRDPPDVVISSAMPWQMALSNEGVAQPLDAPEADQWPAWAKWRDEVFGFTFEPIVMAYRLELASHMPPPETHRDLLQLLTDYREWLDGRVVGYSPRDSGVGYTLYQQDARYTPRVWDLVAAMGAADVHLEKTTRKMLEGLSDGRYWLGYNLLGSYAMVWAQTHPDIIVQVPNDYSLVLMRMAFVHRDAPHPEAAKRFVAFLLSRRGQHILAGQTPLFSVRDDVVGPYTAQRLRDQVGDHLYPIPINASLLAFVDALRRQAFLRRWDRELHILTE</sequence>
<proteinExistence type="predicted"/>
<evidence type="ECO:0000256" key="1">
    <source>
        <dbReference type="ARBA" id="ARBA00022729"/>
    </source>
</evidence>
<accession>A0ABQ3EE67</accession>
<reference evidence="4" key="1">
    <citation type="journal article" date="2019" name="Int. J. Syst. Evol. Microbiol.">
        <title>The Global Catalogue of Microorganisms (GCM) 10K type strain sequencing project: providing services to taxonomists for standard genome sequencing and annotation.</title>
        <authorList>
            <consortium name="The Broad Institute Genomics Platform"/>
            <consortium name="The Broad Institute Genome Sequencing Center for Infectious Disease"/>
            <person name="Wu L."/>
            <person name="Ma J."/>
        </authorList>
    </citation>
    <scope>NUCLEOTIDE SEQUENCE [LARGE SCALE GENOMIC DNA]</scope>
    <source>
        <strain evidence="4">KCTC 32998</strain>
    </source>
</reference>
<dbReference type="SUPFAM" id="SSF53850">
    <property type="entry name" value="Periplasmic binding protein-like II"/>
    <property type="match status" value="1"/>
</dbReference>
<gene>
    <name evidence="3" type="ORF">GCM10009038_33390</name>
</gene>
<evidence type="ECO:0000256" key="2">
    <source>
        <dbReference type="SAM" id="SignalP"/>
    </source>
</evidence>
<evidence type="ECO:0000313" key="4">
    <source>
        <dbReference type="Proteomes" id="UP000646745"/>
    </source>
</evidence>
<dbReference type="Proteomes" id="UP000646745">
    <property type="component" value="Unassembled WGS sequence"/>
</dbReference>
<keyword evidence="4" id="KW-1185">Reference proteome</keyword>
<dbReference type="Gene3D" id="3.40.190.10">
    <property type="entry name" value="Periplasmic binding protein-like II"/>
    <property type="match status" value="2"/>
</dbReference>
<protein>
    <submittedName>
        <fullName evidence="3">Iron ABC transporter</fullName>
    </submittedName>
</protein>
<feature type="signal peptide" evidence="2">
    <location>
        <begin position="1"/>
        <end position="31"/>
    </location>
</feature>
<dbReference type="Pfam" id="PF13531">
    <property type="entry name" value="SBP_bac_11"/>
    <property type="match status" value="1"/>
</dbReference>
<dbReference type="PANTHER" id="PTHR30006">
    <property type="entry name" value="THIAMINE-BINDING PERIPLASMIC PROTEIN-RELATED"/>
    <property type="match status" value="1"/>
</dbReference>
<feature type="chain" id="PRO_5045747711" evidence="2">
    <location>
        <begin position="32"/>
        <end position="352"/>
    </location>
</feature>
<keyword evidence="1 2" id="KW-0732">Signal</keyword>
<evidence type="ECO:0000313" key="3">
    <source>
        <dbReference type="EMBL" id="GHB31978.1"/>
    </source>
</evidence>
<dbReference type="PANTHER" id="PTHR30006:SF25">
    <property type="entry name" value="PHOSPHOGLYCERATE TRANSPORT REGULATORY PROTEIN PGTC"/>
    <property type="match status" value="1"/>
</dbReference>